<evidence type="ECO:0000256" key="1">
    <source>
        <dbReference type="ARBA" id="ARBA00023015"/>
    </source>
</evidence>
<keyword evidence="3" id="KW-0804">Transcription</keyword>
<dbReference type="InterPro" id="IPR027417">
    <property type="entry name" value="P-loop_NTPase"/>
</dbReference>
<dbReference type="CDD" id="cd06170">
    <property type="entry name" value="LuxR_C_like"/>
    <property type="match status" value="1"/>
</dbReference>
<dbReference type="InterPro" id="IPR059106">
    <property type="entry name" value="WHD_MalT"/>
</dbReference>
<dbReference type="PANTHER" id="PTHR44688:SF16">
    <property type="entry name" value="DNA-BINDING TRANSCRIPTIONAL ACTIVATOR DEVR_DOSR"/>
    <property type="match status" value="1"/>
</dbReference>
<dbReference type="SMART" id="SM00421">
    <property type="entry name" value="HTH_LUXR"/>
    <property type="match status" value="1"/>
</dbReference>
<evidence type="ECO:0000259" key="4">
    <source>
        <dbReference type="PROSITE" id="PS50043"/>
    </source>
</evidence>
<dbReference type="SUPFAM" id="SSF52540">
    <property type="entry name" value="P-loop containing nucleoside triphosphate hydrolases"/>
    <property type="match status" value="1"/>
</dbReference>
<dbReference type="Pfam" id="PF25873">
    <property type="entry name" value="WHD_MalT"/>
    <property type="match status" value="1"/>
</dbReference>
<gene>
    <name evidence="5" type="ORF">SAMN04490182_2416</name>
</gene>
<dbReference type="Pfam" id="PF00196">
    <property type="entry name" value="GerE"/>
    <property type="match status" value="1"/>
</dbReference>
<dbReference type="EMBL" id="LT629753">
    <property type="protein sequence ID" value="SDS79655.1"/>
    <property type="molecule type" value="Genomic_DNA"/>
</dbReference>
<accession>A0ABY0UJY4</accession>
<dbReference type="InterPro" id="IPR016032">
    <property type="entry name" value="Sig_transdc_resp-reg_C-effctor"/>
</dbReference>
<evidence type="ECO:0000256" key="3">
    <source>
        <dbReference type="ARBA" id="ARBA00023163"/>
    </source>
</evidence>
<sequence length="875" mass="96865">MRKQLTTATASAWCWVGKLTPPLTSLASLPRTSLLDAFHARIKGPLILVVAPAGYGKTTLLMQWRQALLSATTPDVVAWLSLDEADSDPHRFLSYLILTLDRAGLDLGHLPRLAHDQSLDAQPQRTITALLHALARENRQVTLFLDDYHAAANPELDTLVQALLEQAAPWLEWVVATRIRPDWPLAQWKANGWVHEVSANALMLTQAQTAAILGPDIPPVELAHLYEKTEGWPVAVQLARLWRANCNPSLRELTAFSGRVTDIADYLTGQVVRRLPAECQAFLRDMALLERFNAELADAVRGRHDSARLLMQLAHLDALLVPLDAGRQWFRYHRLLQDFLKQSIDASAARDIHYAAAHWLAEEKDWIQAITYALRARDKRLAVSLVVRAGSWKVVLYNGIRYAQSLLQQFDEHTLAAEPELLLLQAYLHAKLGEHALAGQLLDLVQGHIQQDRRLAADFHVVRTLACAYVDRFDLPRYDGVPDDDLLAAGTLECVYALQALNQGQPALALQIIRSAHIKMRLMASPRGEHYCRIHEAQVLALAGDVRASAQVVENALTVAVDQFGNESSVRALVGCLKARHLYWQGAWVEVMPWFRDGWASLSHTDGWLDIAAATAEVAWRTVLRTQGMQPALLELEHAAQLADARKWQRLAQLVSAWRVDLLVQAGFLPQARREAFAAHLEKAADDPKDWRNQEASMLALARLQFASGASGAALNRLAQGACALQQRGLQLPAWRLQVLSLAAYGKGHPLEQNTTLASIPEPLLPGLLLEAGPCLLPALEACVDSPICLAPVITRLRGWRAHPVRPRMPFSAKETQILSLLAQGQSNKTIAQGMDISENTVKFHLKHIFAKLGVENRTAAMAAALRLGVVTPSH</sequence>
<dbReference type="PANTHER" id="PTHR44688">
    <property type="entry name" value="DNA-BINDING TRANSCRIPTIONAL ACTIVATOR DEVR_DOSR"/>
    <property type="match status" value="1"/>
</dbReference>
<keyword evidence="1" id="KW-0805">Transcription regulation</keyword>
<evidence type="ECO:0000256" key="2">
    <source>
        <dbReference type="ARBA" id="ARBA00023125"/>
    </source>
</evidence>
<name>A0ABY0UJY4_PSECE</name>
<keyword evidence="2" id="KW-0238">DNA-binding</keyword>
<dbReference type="PRINTS" id="PR00038">
    <property type="entry name" value="HTHLUXR"/>
</dbReference>
<feature type="domain" description="HTH luxR-type" evidence="4">
    <location>
        <begin position="804"/>
        <end position="869"/>
    </location>
</feature>
<organism evidence="5 6">
    <name type="scientific">Pseudomonas cedrina</name>
    <dbReference type="NCBI Taxonomy" id="651740"/>
    <lineage>
        <taxon>Bacteria</taxon>
        <taxon>Pseudomonadati</taxon>
        <taxon>Pseudomonadota</taxon>
        <taxon>Gammaproteobacteria</taxon>
        <taxon>Pseudomonadales</taxon>
        <taxon>Pseudomonadaceae</taxon>
        <taxon>Pseudomonas</taxon>
    </lineage>
</organism>
<dbReference type="SUPFAM" id="SSF46894">
    <property type="entry name" value="C-terminal effector domain of the bipartite response regulators"/>
    <property type="match status" value="1"/>
</dbReference>
<evidence type="ECO:0000313" key="6">
    <source>
        <dbReference type="Proteomes" id="UP000199576"/>
    </source>
</evidence>
<protein>
    <submittedName>
        <fullName evidence="5">LuxR family transcriptional regulator, maltose regulon positive regulatory protein</fullName>
    </submittedName>
</protein>
<proteinExistence type="predicted"/>
<dbReference type="InterPro" id="IPR000792">
    <property type="entry name" value="Tscrpt_reg_LuxR_C"/>
</dbReference>
<dbReference type="Gene3D" id="3.40.50.300">
    <property type="entry name" value="P-loop containing nucleotide triphosphate hydrolases"/>
    <property type="match status" value="1"/>
</dbReference>
<dbReference type="PROSITE" id="PS50043">
    <property type="entry name" value="HTH_LUXR_2"/>
    <property type="match status" value="1"/>
</dbReference>
<dbReference type="RefSeq" id="WP_165448108.1">
    <property type="nucleotide sequence ID" value="NZ_LT629753.1"/>
</dbReference>
<dbReference type="Proteomes" id="UP000199576">
    <property type="component" value="Chromosome I"/>
</dbReference>
<dbReference type="Gene3D" id="1.10.10.10">
    <property type="entry name" value="Winged helix-like DNA-binding domain superfamily/Winged helix DNA-binding domain"/>
    <property type="match status" value="1"/>
</dbReference>
<dbReference type="PROSITE" id="PS00622">
    <property type="entry name" value="HTH_LUXR_1"/>
    <property type="match status" value="1"/>
</dbReference>
<dbReference type="InterPro" id="IPR036388">
    <property type="entry name" value="WH-like_DNA-bd_sf"/>
</dbReference>
<keyword evidence="6" id="KW-1185">Reference proteome</keyword>
<reference evidence="5 6" key="1">
    <citation type="submission" date="2016-10" db="EMBL/GenBank/DDBJ databases">
        <authorList>
            <person name="Varghese N."/>
            <person name="Submissions S."/>
        </authorList>
    </citation>
    <scope>NUCLEOTIDE SEQUENCE [LARGE SCALE GENOMIC DNA]</scope>
    <source>
        <strain evidence="5 6">BS2981</strain>
    </source>
</reference>
<evidence type="ECO:0000313" key="5">
    <source>
        <dbReference type="EMBL" id="SDS79655.1"/>
    </source>
</evidence>